<organism evidence="2 3">
    <name type="scientific">Dokdonella fugitiva</name>
    <dbReference type="NCBI Taxonomy" id="328517"/>
    <lineage>
        <taxon>Bacteria</taxon>
        <taxon>Pseudomonadati</taxon>
        <taxon>Pseudomonadota</taxon>
        <taxon>Gammaproteobacteria</taxon>
        <taxon>Lysobacterales</taxon>
        <taxon>Rhodanobacteraceae</taxon>
        <taxon>Dokdonella</taxon>
    </lineage>
</organism>
<dbReference type="AlphaFoldDB" id="A0A839EVL5"/>
<proteinExistence type="predicted"/>
<feature type="chain" id="PRO_5032397123" description="Methylaspartate ammonia-lyase" evidence="1">
    <location>
        <begin position="28"/>
        <end position="403"/>
    </location>
</feature>
<sequence>MTFARSLRGARWLAVLASASIAAFAHAGGGGDSALATKSCAALKDRVDAVPGSAPLFLRSYDGPSGAGEPLEPALKAAAFVYDEALATIALAGCGALPEAARIGEALRLAATTDTRLRNVYRAGVVDAKVLRNGWWDAAQQRWVEDGYQSGTATGNVAWAALALLALHDATHEAKWLDAARTLGRWIVANESDARGGGFRGGVNGFDASPEPLDWKSTEHALDLVALFTRLAVLDAGGHWDAQADIARRFLDAQWDAPGGYFRIGTLPDGSANRMSSALDVQLWSQLVPRADDDWRRGLAYAQRAHGVDCGFDFNADRDGIWIEGTAQAALAYRVRGDPQAARKHLSCVAREFAPGGYAYATREPRITTGLAADAYYFRLPHLGATAWVALAATGTNPYAAAR</sequence>
<evidence type="ECO:0000256" key="1">
    <source>
        <dbReference type="SAM" id="SignalP"/>
    </source>
</evidence>
<dbReference type="Gene3D" id="1.50.10.20">
    <property type="match status" value="1"/>
</dbReference>
<dbReference type="SUPFAM" id="SSF48208">
    <property type="entry name" value="Six-hairpin glycosidases"/>
    <property type="match status" value="1"/>
</dbReference>
<gene>
    <name evidence="2" type="ORF">FHW12_000013</name>
</gene>
<comment type="caution">
    <text evidence="2">The sequence shown here is derived from an EMBL/GenBank/DDBJ whole genome shotgun (WGS) entry which is preliminary data.</text>
</comment>
<dbReference type="RefSeq" id="WP_310735100.1">
    <property type="nucleotide sequence ID" value="NZ_JACGXL010000001.1"/>
</dbReference>
<evidence type="ECO:0000313" key="3">
    <source>
        <dbReference type="Proteomes" id="UP000550401"/>
    </source>
</evidence>
<dbReference type="InterPro" id="IPR008928">
    <property type="entry name" value="6-hairpin_glycosidase_sf"/>
</dbReference>
<dbReference type="Proteomes" id="UP000550401">
    <property type="component" value="Unassembled WGS sequence"/>
</dbReference>
<dbReference type="GO" id="GO:0005975">
    <property type="term" value="P:carbohydrate metabolic process"/>
    <property type="evidence" value="ECO:0007669"/>
    <property type="project" value="InterPro"/>
</dbReference>
<evidence type="ECO:0000313" key="2">
    <source>
        <dbReference type="EMBL" id="MBA8885822.1"/>
    </source>
</evidence>
<accession>A0A839EVL5</accession>
<protein>
    <recommendedName>
        <fullName evidence="4">Methylaspartate ammonia-lyase</fullName>
    </recommendedName>
</protein>
<keyword evidence="1" id="KW-0732">Signal</keyword>
<name>A0A839EVL5_9GAMM</name>
<dbReference type="EMBL" id="JACGXL010000001">
    <property type="protein sequence ID" value="MBA8885822.1"/>
    <property type="molecule type" value="Genomic_DNA"/>
</dbReference>
<feature type="signal peptide" evidence="1">
    <location>
        <begin position="1"/>
        <end position="27"/>
    </location>
</feature>
<reference evidence="2 3" key="1">
    <citation type="submission" date="2020-07" db="EMBL/GenBank/DDBJ databases">
        <title>Genomic Encyclopedia of Type Strains, Phase IV (KMG-V): Genome sequencing to study the core and pangenomes of soil and plant-associated prokaryotes.</title>
        <authorList>
            <person name="Whitman W."/>
        </authorList>
    </citation>
    <scope>NUCLEOTIDE SEQUENCE [LARGE SCALE GENOMIC DNA]</scope>
    <source>
        <strain evidence="2 3">RH2WT43</strain>
    </source>
</reference>
<keyword evidence="3" id="KW-1185">Reference proteome</keyword>
<evidence type="ECO:0008006" key="4">
    <source>
        <dbReference type="Google" id="ProtNLM"/>
    </source>
</evidence>